<organism evidence="1 2">
    <name type="scientific">Faecalicatena contorta</name>
    <dbReference type="NCBI Taxonomy" id="39482"/>
    <lineage>
        <taxon>Bacteria</taxon>
        <taxon>Bacillati</taxon>
        <taxon>Bacillota</taxon>
        <taxon>Clostridia</taxon>
        <taxon>Lachnospirales</taxon>
        <taxon>Lachnospiraceae</taxon>
        <taxon>Faecalicatena</taxon>
    </lineage>
</organism>
<evidence type="ECO:0000313" key="2">
    <source>
        <dbReference type="Proteomes" id="UP000095544"/>
    </source>
</evidence>
<name>A0A174MXH2_9FIRM</name>
<protein>
    <submittedName>
        <fullName evidence="1">Uncharacterized protein</fullName>
    </submittedName>
</protein>
<reference evidence="1 2" key="1">
    <citation type="submission" date="2015-09" db="EMBL/GenBank/DDBJ databases">
        <authorList>
            <consortium name="Pathogen Informatics"/>
        </authorList>
    </citation>
    <scope>NUCLEOTIDE SEQUENCE [LARGE SCALE GENOMIC DNA]</scope>
    <source>
        <strain evidence="1 2">2789STDY5834876</strain>
    </source>
</reference>
<evidence type="ECO:0000313" key="1">
    <source>
        <dbReference type="EMBL" id="CUP39048.1"/>
    </source>
</evidence>
<sequence length="50" mass="5632">MSEINEKEFVEVNETMCVEVHNCTGTREHEGKTYCRGCGNVQPARAESDI</sequence>
<dbReference type="STRING" id="39482.ERS852491_05040"/>
<accession>A0A174MXH2</accession>
<dbReference type="AlphaFoldDB" id="A0A174MXH2"/>
<gene>
    <name evidence="1" type="ORF">ERS852491_05040</name>
</gene>
<dbReference type="EMBL" id="CYZU01000095">
    <property type="protein sequence ID" value="CUP39048.1"/>
    <property type="molecule type" value="Genomic_DNA"/>
</dbReference>
<dbReference type="Proteomes" id="UP000095544">
    <property type="component" value="Unassembled WGS sequence"/>
</dbReference>
<proteinExistence type="predicted"/>